<dbReference type="EMBL" id="ABJB010723703">
    <property type="status" value="NOT_ANNOTATED_CDS"/>
    <property type="molecule type" value="Genomic_DNA"/>
</dbReference>
<reference evidence="2" key="2">
    <citation type="submission" date="2020-05" db="UniProtKB">
        <authorList>
            <consortium name="EnsemblMetazoa"/>
        </authorList>
    </citation>
    <scope>IDENTIFICATION</scope>
    <source>
        <strain evidence="2">wikel</strain>
    </source>
</reference>
<dbReference type="EnsemblMetazoa" id="ISCW018233-RA">
    <property type="protein sequence ID" value="ISCW018233-PA"/>
    <property type="gene ID" value="ISCW018233"/>
</dbReference>
<dbReference type="InParanoid" id="A0A1S4LS52"/>
<protein>
    <submittedName>
        <fullName evidence="2">Uncharacterized protein</fullName>
    </submittedName>
</protein>
<dbReference type="Proteomes" id="UP000001555">
    <property type="component" value="Unassembled WGS sequence"/>
</dbReference>
<dbReference type="AlphaFoldDB" id="A0A1S4LS52"/>
<evidence type="ECO:0000313" key="2">
    <source>
        <dbReference type="EnsemblMetazoa" id="ISCW018233-PA"/>
    </source>
</evidence>
<feature type="compositionally biased region" description="Basic residues" evidence="1">
    <location>
        <begin position="1"/>
        <end position="25"/>
    </location>
</feature>
<reference evidence="3" key="1">
    <citation type="submission" date="2008-03" db="EMBL/GenBank/DDBJ databases">
        <title>Annotation of Ixodes scapularis.</title>
        <authorList>
            <consortium name="Ixodes scapularis Genome Project Consortium"/>
            <person name="Caler E."/>
            <person name="Hannick L.I."/>
            <person name="Bidwell S."/>
            <person name="Joardar V."/>
            <person name="Thiagarajan M."/>
            <person name="Amedeo P."/>
            <person name="Galinsky K.J."/>
            <person name="Schobel S."/>
            <person name="Inman J."/>
            <person name="Hostetler J."/>
            <person name="Miller J."/>
            <person name="Hammond M."/>
            <person name="Megy K."/>
            <person name="Lawson D."/>
            <person name="Kodira C."/>
            <person name="Sutton G."/>
            <person name="Meyer J."/>
            <person name="Hill C.A."/>
            <person name="Birren B."/>
            <person name="Nene V."/>
            <person name="Collins F."/>
            <person name="Alarcon-Chaidez F."/>
            <person name="Wikel S."/>
            <person name="Strausberg R."/>
        </authorList>
    </citation>
    <scope>NUCLEOTIDE SEQUENCE [LARGE SCALE GENOMIC DNA]</scope>
    <source>
        <strain evidence="3">Wikel</strain>
    </source>
</reference>
<organism evidence="2 3">
    <name type="scientific">Ixodes scapularis</name>
    <name type="common">Black-legged tick</name>
    <name type="synonym">Deer tick</name>
    <dbReference type="NCBI Taxonomy" id="6945"/>
    <lineage>
        <taxon>Eukaryota</taxon>
        <taxon>Metazoa</taxon>
        <taxon>Ecdysozoa</taxon>
        <taxon>Arthropoda</taxon>
        <taxon>Chelicerata</taxon>
        <taxon>Arachnida</taxon>
        <taxon>Acari</taxon>
        <taxon>Parasitiformes</taxon>
        <taxon>Ixodida</taxon>
        <taxon>Ixodoidea</taxon>
        <taxon>Ixodidae</taxon>
        <taxon>Ixodinae</taxon>
        <taxon>Ixodes</taxon>
    </lineage>
</organism>
<dbReference type="VEuPathDB" id="VectorBase:ISCW018233"/>
<keyword evidence="3" id="KW-1185">Reference proteome</keyword>
<evidence type="ECO:0000256" key="1">
    <source>
        <dbReference type="SAM" id="MobiDB-lite"/>
    </source>
</evidence>
<feature type="region of interest" description="Disordered" evidence="1">
    <location>
        <begin position="1"/>
        <end position="35"/>
    </location>
</feature>
<accession>A0A1S4LS52</accession>
<proteinExistence type="predicted"/>
<evidence type="ECO:0000313" key="3">
    <source>
        <dbReference type="Proteomes" id="UP000001555"/>
    </source>
</evidence>
<name>A0A1S4LS52_IXOSC</name>
<sequence>KGTKKTHKQTHRKKTKRNKRKRKQMGPHDQYLEKGERILPVNEQVRSNDEPLRPKVYSLGRKQEKIKRINV</sequence>